<name>A0A1G8VXG1_ACTMZ</name>
<proteinExistence type="predicted"/>
<evidence type="ECO:0000256" key="3">
    <source>
        <dbReference type="ARBA" id="ARBA00022691"/>
    </source>
</evidence>
<protein>
    <submittedName>
        <fullName evidence="4">Predicted O-methyltransferase YrrM</fullName>
    </submittedName>
</protein>
<accession>A0A1G8VXG1</accession>
<organism evidence="4 5">
    <name type="scientific">Actinopolyspora mzabensis</name>
    <dbReference type="NCBI Taxonomy" id="995066"/>
    <lineage>
        <taxon>Bacteria</taxon>
        <taxon>Bacillati</taxon>
        <taxon>Actinomycetota</taxon>
        <taxon>Actinomycetes</taxon>
        <taxon>Actinopolysporales</taxon>
        <taxon>Actinopolysporaceae</taxon>
        <taxon>Actinopolyspora</taxon>
    </lineage>
</organism>
<dbReference type="GO" id="GO:0008171">
    <property type="term" value="F:O-methyltransferase activity"/>
    <property type="evidence" value="ECO:0007669"/>
    <property type="project" value="InterPro"/>
</dbReference>
<keyword evidence="1 4" id="KW-0489">Methyltransferase</keyword>
<dbReference type="PROSITE" id="PS51682">
    <property type="entry name" value="SAM_OMT_I"/>
    <property type="match status" value="1"/>
</dbReference>
<reference evidence="5" key="1">
    <citation type="submission" date="2016-10" db="EMBL/GenBank/DDBJ databases">
        <authorList>
            <person name="Varghese N."/>
            <person name="Submissions S."/>
        </authorList>
    </citation>
    <scope>NUCLEOTIDE SEQUENCE [LARGE SCALE GENOMIC DNA]</scope>
    <source>
        <strain evidence="5">DSM 45460</strain>
    </source>
</reference>
<keyword evidence="3" id="KW-0949">S-adenosyl-L-methionine</keyword>
<evidence type="ECO:0000256" key="2">
    <source>
        <dbReference type="ARBA" id="ARBA00022679"/>
    </source>
</evidence>
<evidence type="ECO:0000313" key="5">
    <source>
        <dbReference type="Proteomes" id="UP000199213"/>
    </source>
</evidence>
<keyword evidence="2 4" id="KW-0808">Transferase</keyword>
<dbReference type="OrthoDB" id="4774874at2"/>
<dbReference type="GO" id="GO:0032259">
    <property type="term" value="P:methylation"/>
    <property type="evidence" value="ECO:0007669"/>
    <property type="project" value="UniProtKB-KW"/>
</dbReference>
<dbReference type="Pfam" id="PF13578">
    <property type="entry name" value="Methyltransf_24"/>
    <property type="match status" value="1"/>
</dbReference>
<dbReference type="Gene3D" id="3.40.50.150">
    <property type="entry name" value="Vaccinia Virus protein VP39"/>
    <property type="match status" value="1"/>
</dbReference>
<evidence type="ECO:0000313" key="4">
    <source>
        <dbReference type="EMBL" id="SDJ70626.1"/>
    </source>
</evidence>
<dbReference type="Proteomes" id="UP000199213">
    <property type="component" value="Unassembled WGS sequence"/>
</dbReference>
<dbReference type="SUPFAM" id="SSF53335">
    <property type="entry name" value="S-adenosyl-L-methionine-dependent methyltransferases"/>
    <property type="match status" value="1"/>
</dbReference>
<dbReference type="RefSeq" id="WP_092626061.1">
    <property type="nucleotide sequence ID" value="NZ_FNFM01000001.1"/>
</dbReference>
<evidence type="ECO:0000256" key="1">
    <source>
        <dbReference type="ARBA" id="ARBA00022603"/>
    </source>
</evidence>
<dbReference type="InterPro" id="IPR002935">
    <property type="entry name" value="SAM_O-MeTrfase"/>
</dbReference>
<keyword evidence="5" id="KW-1185">Reference proteome</keyword>
<sequence length="181" mass="18990">MTDGIVEERFGSPEAMLRFLASALRARAVVEVGGSSSTALALCEGMIPEGTLTCITLDTEAQRATREAVAEAGLPGNRLRMITGVGAEVLPRLAEDAYDLVHIVVGNSAMAELLELAAPLLRPGATLILNGAFRHAADDRVFYPDGGPQMPRDILNAIHADPRLVPVALPIGSGLLAIART</sequence>
<dbReference type="InterPro" id="IPR029063">
    <property type="entry name" value="SAM-dependent_MTases_sf"/>
</dbReference>
<dbReference type="EMBL" id="FNFM01000001">
    <property type="protein sequence ID" value="SDJ70626.1"/>
    <property type="molecule type" value="Genomic_DNA"/>
</dbReference>
<gene>
    <name evidence="4" type="ORF">SAMN04487820_101391</name>
</gene>
<dbReference type="AlphaFoldDB" id="A0A1G8VXG1"/>